<reference evidence="3" key="1">
    <citation type="journal article" date="2011" name="Genome Biol.">
        <title>Comparative genomics of the social amoebae Dictyostelium discoideum and Dictyostelium purpureum.</title>
        <authorList>
            <consortium name="US DOE Joint Genome Institute (JGI-PGF)"/>
            <person name="Sucgang R."/>
            <person name="Kuo A."/>
            <person name="Tian X."/>
            <person name="Salerno W."/>
            <person name="Parikh A."/>
            <person name="Feasley C.L."/>
            <person name="Dalin E."/>
            <person name="Tu H."/>
            <person name="Huang E."/>
            <person name="Barry K."/>
            <person name="Lindquist E."/>
            <person name="Shapiro H."/>
            <person name="Bruce D."/>
            <person name="Schmutz J."/>
            <person name="Salamov A."/>
            <person name="Fey P."/>
            <person name="Gaudet P."/>
            <person name="Anjard C."/>
            <person name="Babu M.M."/>
            <person name="Basu S."/>
            <person name="Bushmanova Y."/>
            <person name="van der Wel H."/>
            <person name="Katoh-Kurasawa M."/>
            <person name="Dinh C."/>
            <person name="Coutinho P.M."/>
            <person name="Saito T."/>
            <person name="Elias M."/>
            <person name="Schaap P."/>
            <person name="Kay R.R."/>
            <person name="Henrissat B."/>
            <person name="Eichinger L."/>
            <person name="Rivero F."/>
            <person name="Putnam N.H."/>
            <person name="West C.M."/>
            <person name="Loomis W.F."/>
            <person name="Chisholm R.L."/>
            <person name="Shaulsky G."/>
            <person name="Strassmann J.E."/>
            <person name="Queller D.C."/>
            <person name="Kuspa A."/>
            <person name="Grigoriev I.V."/>
        </authorList>
    </citation>
    <scope>NUCLEOTIDE SEQUENCE [LARGE SCALE GENOMIC DNA]</scope>
    <source>
        <strain evidence="3">QSDP1</strain>
    </source>
</reference>
<evidence type="ECO:0000256" key="1">
    <source>
        <dbReference type="ARBA" id="ARBA00022737"/>
    </source>
</evidence>
<dbReference type="PANTHER" id="PTHR32134">
    <property type="entry name" value="FNIP REPEAT-CONTAINING PROTEIN"/>
    <property type="match status" value="1"/>
</dbReference>
<keyword evidence="1" id="KW-0677">Repeat</keyword>
<name>F0ZD99_DICPU</name>
<dbReference type="InParanoid" id="F0ZD99"/>
<dbReference type="OrthoDB" id="444581at2759"/>
<dbReference type="Proteomes" id="UP000001064">
    <property type="component" value="Unassembled WGS sequence"/>
</dbReference>
<sequence>MINYLKSFFNYTNILNNTDNNNNSYNNNNNYNCNNNYNNTNSDNNHHSIPCNNDEILFDTDKVFIKEINNVVTSNFEELFFLVFRNMYLRKEIENHLKKFQTVSVKSKKELLEIPNRRYIAKLYYNMNQVINEGDIPFGVQELVFSGHFNKEFDKNVIPSSVKSINMGYWFNKPLKNLPEELETLILGNEFNQELFEGSIPSSVTSLTFSGKSRYNHQFKVFDIPHKVKDLTLPHNYDKEITPIGIIPQSVRSLHMGYYYDSPLVSGTIPDGVTHLVLSENFNQPLKKGTIPPSVTHLVFGQLFDSDIAVGAIPPSVKAIVLSKFFNQPLSIGVLPRGLENLVFGEWFNQPISPGVIPSTVKTLTFSDCFNQNLPEGTIPLSVISLTVGNFFDKPFPQKLNKSIKINGGFNY</sequence>
<dbReference type="KEGG" id="dpp:DICPUDRAFT_149277"/>
<dbReference type="GeneID" id="10502746"/>
<proteinExistence type="predicted"/>
<evidence type="ECO:0008006" key="4">
    <source>
        <dbReference type="Google" id="ProtNLM"/>
    </source>
</evidence>
<dbReference type="OMA" id="YFERDHY"/>
<dbReference type="PANTHER" id="PTHR32134:SF173">
    <property type="entry name" value="FNIP REPEAT-CONTAINING PROTEIN-RELATED"/>
    <property type="match status" value="1"/>
</dbReference>
<evidence type="ECO:0000313" key="3">
    <source>
        <dbReference type="Proteomes" id="UP000001064"/>
    </source>
</evidence>
<dbReference type="RefSeq" id="XP_003285407.1">
    <property type="nucleotide sequence ID" value="XM_003285359.1"/>
</dbReference>
<dbReference type="VEuPathDB" id="AmoebaDB:DICPUDRAFT_149277"/>
<gene>
    <name evidence="2" type="ORF">DICPUDRAFT_149277</name>
</gene>
<accession>F0ZD99</accession>
<organism evidence="2 3">
    <name type="scientific">Dictyostelium purpureum</name>
    <name type="common">Slime mold</name>
    <dbReference type="NCBI Taxonomy" id="5786"/>
    <lineage>
        <taxon>Eukaryota</taxon>
        <taxon>Amoebozoa</taxon>
        <taxon>Evosea</taxon>
        <taxon>Eumycetozoa</taxon>
        <taxon>Dictyostelia</taxon>
        <taxon>Dictyosteliales</taxon>
        <taxon>Dictyosteliaceae</taxon>
        <taxon>Dictyostelium</taxon>
    </lineage>
</organism>
<dbReference type="Pfam" id="PF05725">
    <property type="entry name" value="FNIP"/>
    <property type="match status" value="5"/>
</dbReference>
<keyword evidence="3" id="KW-1185">Reference proteome</keyword>
<dbReference type="SUPFAM" id="SSF52058">
    <property type="entry name" value="L domain-like"/>
    <property type="match status" value="1"/>
</dbReference>
<evidence type="ECO:0000313" key="2">
    <source>
        <dbReference type="EMBL" id="EGC38100.1"/>
    </source>
</evidence>
<dbReference type="InterPro" id="IPR051251">
    <property type="entry name" value="STK_FNIP-Repeat"/>
</dbReference>
<dbReference type="InterPro" id="IPR008615">
    <property type="entry name" value="FNIP"/>
</dbReference>
<dbReference type="AlphaFoldDB" id="F0ZD99"/>
<protein>
    <recommendedName>
        <fullName evidence="4">FNIP repeat-containing protein</fullName>
    </recommendedName>
</protein>
<dbReference type="EMBL" id="GL870984">
    <property type="protein sequence ID" value="EGC38100.1"/>
    <property type="molecule type" value="Genomic_DNA"/>
</dbReference>